<reference evidence="3" key="1">
    <citation type="submission" date="2015-06" db="UniProtKB">
        <authorList>
            <consortium name="EnsemblPlants"/>
        </authorList>
    </citation>
    <scope>IDENTIFICATION</scope>
</reference>
<dbReference type="PANTHER" id="PTHR36492">
    <property type="match status" value="1"/>
</dbReference>
<name>M8B420_AEGTA</name>
<keyword evidence="2" id="KW-1133">Transmembrane helix</keyword>
<keyword evidence="2" id="KW-0472">Membrane</keyword>
<sequence>MGEEGRLGLQGWRRCRETGSVGRSSEPGARERPTSGTRSSGASGPSRWFGGRGRGRRSATREGAGRPCFIMEDVQLLVLLRLFSKRPSYRNSASGIEEDHHDCFFFHAIVQNWVRMNNATEVMLIPRILYVLLSPGDYFEWLCEVGKFSTLCNSRCKGPRFLVVTLQPHWAFCRWSNNAKDGAACHVLGHTHFCWDYAGDNIRYVQAPLAYPRERKRRINGGQGWLPFFVYCDGFNPETRIEGSLRTLSLRHGSSNFLFIRLLFDKMFPDVRTGHTFARLDVFLLMHFIASCYMLCLLCFVAYHLFLFGEIMIHASIVVSNLHKNAKKSFSETIKDMYLHYNERSGLLLCGFQI</sequence>
<dbReference type="EnsemblPlants" id="EMT11497">
    <property type="protein sequence ID" value="EMT11497"/>
    <property type="gene ID" value="F775_25056"/>
</dbReference>
<feature type="transmembrane region" description="Helical" evidence="2">
    <location>
        <begin position="282"/>
        <end position="306"/>
    </location>
</feature>
<accession>M8B420</accession>
<dbReference type="PANTHER" id="PTHR36492:SF2">
    <property type="entry name" value="[ACYL-CARRIER-PROTEIN] PHOSPHODIESTERASE PPTH"/>
    <property type="match status" value="1"/>
</dbReference>
<organism evidence="3">
    <name type="scientific">Aegilops tauschii</name>
    <name type="common">Tausch's goatgrass</name>
    <name type="synonym">Aegilops squarrosa</name>
    <dbReference type="NCBI Taxonomy" id="37682"/>
    <lineage>
        <taxon>Eukaryota</taxon>
        <taxon>Viridiplantae</taxon>
        <taxon>Streptophyta</taxon>
        <taxon>Embryophyta</taxon>
        <taxon>Tracheophyta</taxon>
        <taxon>Spermatophyta</taxon>
        <taxon>Magnoliopsida</taxon>
        <taxon>Liliopsida</taxon>
        <taxon>Poales</taxon>
        <taxon>Poaceae</taxon>
        <taxon>BOP clade</taxon>
        <taxon>Pooideae</taxon>
        <taxon>Triticodae</taxon>
        <taxon>Triticeae</taxon>
        <taxon>Triticinae</taxon>
        <taxon>Aegilops</taxon>
    </lineage>
</organism>
<protein>
    <submittedName>
        <fullName evidence="3">Uncharacterized protein</fullName>
    </submittedName>
</protein>
<evidence type="ECO:0000256" key="1">
    <source>
        <dbReference type="SAM" id="MobiDB-lite"/>
    </source>
</evidence>
<evidence type="ECO:0000256" key="2">
    <source>
        <dbReference type="SAM" id="Phobius"/>
    </source>
</evidence>
<feature type="region of interest" description="Disordered" evidence="1">
    <location>
        <begin position="1"/>
        <end position="61"/>
    </location>
</feature>
<proteinExistence type="predicted"/>
<evidence type="ECO:0000313" key="3">
    <source>
        <dbReference type="EnsemblPlants" id="EMT11497"/>
    </source>
</evidence>
<dbReference type="InterPro" id="IPR052963">
    <property type="entry name" value="Pantetheine_PDE"/>
</dbReference>
<keyword evidence="2" id="KW-0812">Transmembrane</keyword>
<dbReference type="AlphaFoldDB" id="M8B420"/>